<feature type="region of interest" description="Disordered" evidence="1">
    <location>
        <begin position="72"/>
        <end position="138"/>
    </location>
</feature>
<organism evidence="2 3">
    <name type="scientific">Ficus carica</name>
    <name type="common">Common fig</name>
    <dbReference type="NCBI Taxonomy" id="3494"/>
    <lineage>
        <taxon>Eukaryota</taxon>
        <taxon>Viridiplantae</taxon>
        <taxon>Streptophyta</taxon>
        <taxon>Embryophyta</taxon>
        <taxon>Tracheophyta</taxon>
        <taxon>Spermatophyta</taxon>
        <taxon>Magnoliopsida</taxon>
        <taxon>eudicotyledons</taxon>
        <taxon>Gunneridae</taxon>
        <taxon>Pentapetalae</taxon>
        <taxon>rosids</taxon>
        <taxon>fabids</taxon>
        <taxon>Rosales</taxon>
        <taxon>Moraceae</taxon>
        <taxon>Ficeae</taxon>
        <taxon>Ficus</taxon>
    </lineage>
</organism>
<name>A0AA88DZX9_FICCA</name>
<evidence type="ECO:0000313" key="3">
    <source>
        <dbReference type="Proteomes" id="UP001187192"/>
    </source>
</evidence>
<dbReference type="Gramene" id="FCD_00017771-RA">
    <property type="protein sequence ID" value="FCD_00017771-RA:cds"/>
    <property type="gene ID" value="FCD_00017771"/>
</dbReference>
<keyword evidence="3" id="KW-1185">Reference proteome</keyword>
<proteinExistence type="predicted"/>
<gene>
    <name evidence="2" type="ORF">TIFTF001_032140</name>
</gene>
<dbReference type="AlphaFoldDB" id="A0AA88DZX9"/>
<dbReference type="Proteomes" id="UP001187192">
    <property type="component" value="Unassembled WGS sequence"/>
</dbReference>
<comment type="caution">
    <text evidence="2">The sequence shown here is derived from an EMBL/GenBank/DDBJ whole genome shotgun (WGS) entry which is preliminary data.</text>
</comment>
<accession>A0AA88DZX9</accession>
<feature type="compositionally biased region" description="Polar residues" evidence="1">
    <location>
        <begin position="107"/>
        <end position="122"/>
    </location>
</feature>
<reference evidence="2" key="1">
    <citation type="submission" date="2023-07" db="EMBL/GenBank/DDBJ databases">
        <title>draft genome sequence of fig (Ficus carica).</title>
        <authorList>
            <person name="Takahashi T."/>
            <person name="Nishimura K."/>
        </authorList>
    </citation>
    <scope>NUCLEOTIDE SEQUENCE</scope>
</reference>
<evidence type="ECO:0000313" key="2">
    <source>
        <dbReference type="EMBL" id="GMN63061.1"/>
    </source>
</evidence>
<protein>
    <submittedName>
        <fullName evidence="2">Uncharacterized protein</fullName>
    </submittedName>
</protein>
<dbReference type="EMBL" id="BTGU01000141">
    <property type="protein sequence ID" value="GMN63061.1"/>
    <property type="molecule type" value="Genomic_DNA"/>
</dbReference>
<sequence>MASWLTPFLPCLVKIDAASEQPLRHILPGTLCSNISILASIVPYGETAEDGDDDDELVLRCFLRSFLLPAADEPVPWGKPAPEEPSPARQEPIPRALTMSSKHSRPTKQSEPPSLFSTTGSVVTFAGARNPNDRSPIS</sequence>
<evidence type="ECO:0000256" key="1">
    <source>
        <dbReference type="SAM" id="MobiDB-lite"/>
    </source>
</evidence>